<feature type="transmembrane region" description="Helical" evidence="2">
    <location>
        <begin position="483"/>
        <end position="503"/>
    </location>
</feature>
<keyword evidence="4" id="KW-1185">Reference proteome</keyword>
<feature type="transmembrane region" description="Helical" evidence="2">
    <location>
        <begin position="510"/>
        <end position="530"/>
    </location>
</feature>
<dbReference type="KEGG" id="nav:JQS30_08000"/>
<reference evidence="3" key="1">
    <citation type="submission" date="2021-02" db="EMBL/GenBank/DDBJ databases">
        <title>Natronoglycomyces albus gen. nov., sp. nov, a haloalkaliphilic actinobacterium from a soda solonchak soil.</title>
        <authorList>
            <person name="Sorokin D.Y."/>
            <person name="Khijniak T.V."/>
            <person name="Zakharycheva A.P."/>
            <person name="Boueva O.V."/>
            <person name="Ariskina E.V."/>
            <person name="Hahnke R.L."/>
            <person name="Bunk B."/>
            <person name="Sproer C."/>
            <person name="Schumann P."/>
            <person name="Evtushenko L.I."/>
            <person name="Kublanov I.V."/>
        </authorList>
    </citation>
    <scope>NUCLEOTIDE SEQUENCE</scope>
    <source>
        <strain evidence="3">DSM 106290</strain>
    </source>
</reference>
<dbReference type="RefSeq" id="WP_213173121.1">
    <property type="nucleotide sequence ID" value="NZ_CP070496.1"/>
</dbReference>
<feature type="transmembrane region" description="Helical" evidence="2">
    <location>
        <begin position="550"/>
        <end position="571"/>
    </location>
</feature>
<feature type="transmembrane region" description="Helical" evidence="2">
    <location>
        <begin position="422"/>
        <end position="442"/>
    </location>
</feature>
<protein>
    <submittedName>
        <fullName evidence="3">Uncharacterized protein</fullName>
    </submittedName>
</protein>
<organism evidence="3 4">
    <name type="scientific">Natronoglycomyces albus</name>
    <dbReference type="NCBI Taxonomy" id="2811108"/>
    <lineage>
        <taxon>Bacteria</taxon>
        <taxon>Bacillati</taxon>
        <taxon>Actinomycetota</taxon>
        <taxon>Actinomycetes</taxon>
        <taxon>Glycomycetales</taxon>
        <taxon>Glycomycetaceae</taxon>
        <taxon>Natronoglycomyces</taxon>
    </lineage>
</organism>
<keyword evidence="2" id="KW-1133">Transmembrane helix</keyword>
<feature type="transmembrane region" description="Helical" evidence="2">
    <location>
        <begin position="628"/>
        <end position="647"/>
    </location>
</feature>
<gene>
    <name evidence="3" type="ORF">JQS30_08000</name>
</gene>
<dbReference type="SUPFAM" id="SSF53649">
    <property type="entry name" value="Alkaline phosphatase-like"/>
    <property type="match status" value="1"/>
</dbReference>
<proteinExistence type="predicted"/>
<keyword evidence="2" id="KW-0472">Membrane</keyword>
<accession>A0A895XNV6</accession>
<evidence type="ECO:0000256" key="1">
    <source>
        <dbReference type="SAM" id="MobiDB-lite"/>
    </source>
</evidence>
<feature type="transmembrane region" description="Helical" evidence="2">
    <location>
        <begin position="718"/>
        <end position="735"/>
    </location>
</feature>
<evidence type="ECO:0000256" key="2">
    <source>
        <dbReference type="SAM" id="Phobius"/>
    </source>
</evidence>
<keyword evidence="2" id="KW-0812">Transmembrane</keyword>
<dbReference type="Proteomes" id="UP000662939">
    <property type="component" value="Chromosome"/>
</dbReference>
<feature type="transmembrane region" description="Helical" evidence="2">
    <location>
        <begin position="603"/>
        <end position="621"/>
    </location>
</feature>
<evidence type="ECO:0000313" key="4">
    <source>
        <dbReference type="Proteomes" id="UP000662939"/>
    </source>
</evidence>
<dbReference type="EMBL" id="CP070496">
    <property type="protein sequence ID" value="QSB06817.1"/>
    <property type="molecule type" value="Genomic_DNA"/>
</dbReference>
<feature type="region of interest" description="Disordered" evidence="1">
    <location>
        <begin position="254"/>
        <end position="280"/>
    </location>
</feature>
<evidence type="ECO:0000313" key="3">
    <source>
        <dbReference type="EMBL" id="QSB06817.1"/>
    </source>
</evidence>
<feature type="transmembrane region" description="Helical" evidence="2">
    <location>
        <begin position="454"/>
        <end position="477"/>
    </location>
</feature>
<dbReference type="AlphaFoldDB" id="A0A895XNV6"/>
<dbReference type="InterPro" id="IPR017850">
    <property type="entry name" value="Alkaline_phosphatase_core_sf"/>
</dbReference>
<feature type="transmembrane region" description="Helical" evidence="2">
    <location>
        <begin position="578"/>
        <end position="597"/>
    </location>
</feature>
<sequence>MKTLPILNRLRRATELAPTPKARLRARGRIGRATTAFLAAATIVALSACTAGGAFAEDDTTTQDQPTGVALIGIPGLQWGDINPHDTPTLYDMAGSSAVASMSVRTIGAWTCPEAAWATIGTGNRAGGIGARTSDCFEQSTFSNPISLGGNWLLPDAVERVAVNDKYAYGSHVGALAESVTAARFEANEADLDGDSFDHTDICIAAIGSGAAVAAAGQEGHLDYWRDDLTSTAHAAAECPIVLIDPGVSIGMSPQSAHEVEYDASEAGEEHQPEAEDIDPIDEETIDEETQEQRQAAQRPAQAAVADAALNQALASLPDTFDIIVAGISDSHSPTSLHPLMYTGPTTNPGWASSPTTGRDGYVQIVDIAPTILRTVDIPLHPSMTGRGINSNNETLTAQEAIDGGISHTRAAQSVAAAMPNFFLTIAVAGIIAIIGATAIAIRGRDHTPGALLTFGLLTVASLPVAATAAGSIPWWHASTPRVALWALTIAFAIGCAAAASIAPVRKRRYGPALVISALTFTVIAADLIAGSALSLHTPMGYTAQVGARFAGMGNYAFGAFAAAAILLVALTPWKGRYLTYGAPTAAATACIVVAAPMWGRNVGGTVTLIATMVLLCLALFGKRLSIATTLIAGSASAGIIALIGFIDFLRPEEQQTHLGRFVGQILGGEAFLTILRKAAAAWSTVFNTPLTLLVAAGVIAIIWMWRHGALADLSRPQQAALTGLAAVAIIGFLVNDSGIAVPGFVAVVGVPLFMTTMLRTNAEEDTPHLELPLTEGLSGTARPQ</sequence>
<feature type="transmembrane region" description="Helical" evidence="2">
    <location>
        <begin position="686"/>
        <end position="706"/>
    </location>
</feature>
<name>A0A895XNV6_9ACTN</name>
<dbReference type="Gene3D" id="3.40.720.10">
    <property type="entry name" value="Alkaline Phosphatase, subunit A"/>
    <property type="match status" value="1"/>
</dbReference>